<evidence type="ECO:0000313" key="1">
    <source>
        <dbReference type="EMBL" id="QQU00376.1"/>
    </source>
</evidence>
<gene>
    <name evidence="1" type="ORF">I6I88_00975</name>
</gene>
<proteinExistence type="predicted"/>
<dbReference type="GeneID" id="93526200"/>
<dbReference type="AlphaFoldDB" id="A0A9Q7E8A6"/>
<dbReference type="RefSeq" id="WP_002989737.1">
    <property type="nucleotide sequence ID" value="NZ_CP068108.1"/>
</dbReference>
<evidence type="ECO:0000313" key="2">
    <source>
        <dbReference type="Proteomes" id="UP000596202"/>
    </source>
</evidence>
<organism evidence="1 2">
    <name type="scientific">Myroides odoratus</name>
    <name type="common">Flavobacterium odoratum</name>
    <dbReference type="NCBI Taxonomy" id="256"/>
    <lineage>
        <taxon>Bacteria</taxon>
        <taxon>Pseudomonadati</taxon>
        <taxon>Bacteroidota</taxon>
        <taxon>Flavobacteriia</taxon>
        <taxon>Flavobacteriales</taxon>
        <taxon>Flavobacteriaceae</taxon>
        <taxon>Myroides</taxon>
    </lineage>
</organism>
<protein>
    <submittedName>
        <fullName evidence="1">Uncharacterized protein</fullName>
    </submittedName>
</protein>
<dbReference type="EMBL" id="CP068108">
    <property type="protein sequence ID" value="QQU00376.1"/>
    <property type="molecule type" value="Genomic_DNA"/>
</dbReference>
<sequence>MKKNNLMTPIFWLYEISSLEEVKFTLESSNYIKDGYGIEERNNIYEALQWAKDNPNYNFKGIMKNAPVPHKLEFSNKEVYYYLMKFKEFMENKEYEILTDDRPTIEF</sequence>
<reference evidence="1 2" key="1">
    <citation type="submission" date="2021-01" db="EMBL/GenBank/DDBJ databases">
        <title>FDA dAtabase for Regulatory Grade micrObial Sequences (FDA-ARGOS): Supporting development and validation of Infectious Disease Dx tests.</title>
        <authorList>
            <person name="Sproer C."/>
            <person name="Gronow S."/>
            <person name="Severitt S."/>
            <person name="Schroder I."/>
            <person name="Tallon L."/>
            <person name="Sadzewicz L."/>
            <person name="Zhao X."/>
            <person name="Boylan J."/>
            <person name="Ott S."/>
            <person name="Bowen H."/>
            <person name="Vavikolanu K."/>
            <person name="Mehta A."/>
            <person name="Aluvathingal J."/>
            <person name="Nadendla S."/>
            <person name="Lowell S."/>
            <person name="Myers T."/>
            <person name="Yan Y."/>
            <person name="Sichtig H."/>
        </authorList>
    </citation>
    <scope>NUCLEOTIDE SEQUENCE [LARGE SCALE GENOMIC DNA]</scope>
    <source>
        <strain evidence="1 2">FDAARGOS_1131</strain>
    </source>
</reference>
<name>A0A9Q7E8A6_MYROD</name>
<accession>A0A9Q7E8A6</accession>
<dbReference type="Proteomes" id="UP000596202">
    <property type="component" value="Chromosome"/>
</dbReference>
<dbReference type="OrthoDB" id="1191343at2"/>